<dbReference type="Proteomes" id="UP000501240">
    <property type="component" value="Chromosome"/>
</dbReference>
<evidence type="ECO:0000313" key="3">
    <source>
        <dbReference type="Proteomes" id="UP000501240"/>
    </source>
</evidence>
<dbReference type="GO" id="GO:0003743">
    <property type="term" value="F:translation initiation factor activity"/>
    <property type="evidence" value="ECO:0007669"/>
    <property type="project" value="UniProtKB-KW"/>
</dbReference>
<feature type="region of interest" description="Disordered" evidence="1">
    <location>
        <begin position="255"/>
        <end position="276"/>
    </location>
</feature>
<gene>
    <name evidence="2" type="ORF">ACTIVE_0122</name>
</gene>
<dbReference type="SUPFAM" id="SSF53335">
    <property type="entry name" value="S-adenosyl-L-methionine-dependent methyltransferases"/>
    <property type="match status" value="1"/>
</dbReference>
<evidence type="ECO:0000313" key="2">
    <source>
        <dbReference type="EMBL" id="QKG18488.1"/>
    </source>
</evidence>
<reference evidence="2 3" key="1">
    <citation type="submission" date="2020-05" db="EMBL/GenBank/DDBJ databases">
        <title>Actinomadura verrucosospora NRRL-B18236 (PFL_A860) Genome sequencing and assembly.</title>
        <authorList>
            <person name="Samborskyy M."/>
        </authorList>
    </citation>
    <scope>NUCLEOTIDE SEQUENCE [LARGE SCALE GENOMIC DNA]</scope>
    <source>
        <strain evidence="2 3">NRRL:B18236</strain>
    </source>
</reference>
<dbReference type="Gene3D" id="3.40.50.150">
    <property type="entry name" value="Vaccinia Virus protein VP39"/>
    <property type="match status" value="1"/>
</dbReference>
<dbReference type="EMBL" id="CP053892">
    <property type="protein sequence ID" value="QKG18488.1"/>
    <property type="molecule type" value="Genomic_DNA"/>
</dbReference>
<dbReference type="InterPro" id="IPR006764">
    <property type="entry name" value="SAM_dep_MeTrfase_SAV2177_type"/>
</dbReference>
<keyword evidence="2" id="KW-0396">Initiation factor</keyword>
<dbReference type="InterPro" id="IPR029063">
    <property type="entry name" value="SAM-dependent_MTases_sf"/>
</dbReference>
<keyword evidence="2" id="KW-0648">Protein biosynthesis</keyword>
<dbReference type="AlphaFoldDB" id="A0A7D4AG97"/>
<accession>A0A7D4AG97</accession>
<protein>
    <submittedName>
        <fullName evidence="2">Translation initiation factor IF-2</fullName>
    </submittedName>
</protein>
<feature type="region of interest" description="Disordered" evidence="1">
    <location>
        <begin position="1"/>
        <end position="23"/>
    </location>
</feature>
<keyword evidence="3" id="KW-1185">Reference proteome</keyword>
<dbReference type="RefSeq" id="WP_173091749.1">
    <property type="nucleotide sequence ID" value="NZ_CP053892.1"/>
</dbReference>
<name>A0A7D4AG97_ACTVE</name>
<dbReference type="PIRSF" id="PIRSF017393">
    <property type="entry name" value="MTase_SAV2177"/>
    <property type="match status" value="1"/>
</dbReference>
<dbReference type="Pfam" id="PF04672">
    <property type="entry name" value="Methyltransf_19"/>
    <property type="match status" value="1"/>
</dbReference>
<organism evidence="2 3">
    <name type="scientific">Actinomadura verrucosospora</name>
    <dbReference type="NCBI Taxonomy" id="46165"/>
    <lineage>
        <taxon>Bacteria</taxon>
        <taxon>Bacillati</taxon>
        <taxon>Actinomycetota</taxon>
        <taxon>Actinomycetes</taxon>
        <taxon>Streptosporangiales</taxon>
        <taxon>Thermomonosporaceae</taxon>
        <taxon>Actinomadura</taxon>
    </lineage>
</organism>
<evidence type="ECO:0000256" key="1">
    <source>
        <dbReference type="SAM" id="MobiDB-lite"/>
    </source>
</evidence>
<proteinExistence type="predicted"/>
<sequence>MTDTPPQQDGAPEESAPAGIDPTVPAAPRIWNHWLGGKDNYAADRRVGDQMAAQYPSIVRLARADREFLGRAVRHLVLEEGVRQFLDIGTGLPTADNTHQVAQALAPESRIVYVDNDPLVLAHARALLTSTPEGATAYIDADLHDPERILAEAARTLDFSKPFAVMLLGVLIYVDDTPTAYSIVQTLKDALPSGGHLVIAHSTSEVHGEATEEVVRMRNERVKPAMTLRSGAEITRFFDGLELLEPGVVPCNRWRPHPSAEGAEDVDEFSGVGRKP</sequence>